<evidence type="ECO:0000313" key="10">
    <source>
        <dbReference type="EMBL" id="CAF4906375.1"/>
    </source>
</evidence>
<dbReference type="Proteomes" id="UP000663848">
    <property type="component" value="Unassembled WGS sequence"/>
</dbReference>
<dbReference type="EMBL" id="CAJOBS010007248">
    <property type="protein sequence ID" value="CAF4920398.1"/>
    <property type="molecule type" value="Genomic_DNA"/>
</dbReference>
<keyword evidence="1" id="KW-0812">Transmembrane</keyword>
<evidence type="ECO:0000313" key="3">
    <source>
        <dbReference type="EMBL" id="CAF3290930.1"/>
    </source>
</evidence>
<dbReference type="Proteomes" id="UP000663872">
    <property type="component" value="Unassembled WGS sequence"/>
</dbReference>
<evidence type="ECO:0000256" key="1">
    <source>
        <dbReference type="SAM" id="Phobius"/>
    </source>
</evidence>
<protein>
    <submittedName>
        <fullName evidence="5">Uncharacterized protein</fullName>
    </submittedName>
</protein>
<dbReference type="Proteomes" id="UP000663873">
    <property type="component" value="Unassembled WGS sequence"/>
</dbReference>
<dbReference type="EMBL" id="CAJNYT010002040">
    <property type="protein sequence ID" value="CAF3445062.1"/>
    <property type="molecule type" value="Genomic_DNA"/>
</dbReference>
<dbReference type="EMBL" id="CAJOBQ010000415">
    <property type="protein sequence ID" value="CAF4349889.1"/>
    <property type="molecule type" value="Genomic_DNA"/>
</dbReference>
<dbReference type="Proteomes" id="UP000663825">
    <property type="component" value="Unassembled WGS sequence"/>
</dbReference>
<dbReference type="Proteomes" id="UP000663869">
    <property type="component" value="Unassembled WGS sequence"/>
</dbReference>
<accession>A0A818E750</accession>
<evidence type="ECO:0000313" key="8">
    <source>
        <dbReference type="EMBL" id="CAF4411747.1"/>
    </source>
</evidence>
<evidence type="ECO:0000313" key="2">
    <source>
        <dbReference type="EMBL" id="CAF3131749.1"/>
    </source>
</evidence>
<keyword evidence="1" id="KW-1133">Transmembrane helix</keyword>
<dbReference type="Proteomes" id="UP000663865">
    <property type="component" value="Unassembled WGS sequence"/>
</dbReference>
<dbReference type="AlphaFoldDB" id="A0A818E750"/>
<dbReference type="EMBL" id="CAJNYD010000707">
    <property type="protein sequence ID" value="CAF3290930.1"/>
    <property type="molecule type" value="Genomic_DNA"/>
</dbReference>
<dbReference type="Proteomes" id="UP000663851">
    <property type="component" value="Unassembled WGS sequence"/>
</dbReference>
<gene>
    <name evidence="4" type="ORF">FME351_LOCUS2462</name>
    <name evidence="5" type="ORF">GRG538_LOCUS13799</name>
    <name evidence="8" type="ORF">HFQ381_LOCUS20872</name>
    <name evidence="6" type="ORF">KIK155_LOCUS14248</name>
    <name evidence="3" type="ORF">LUA448_LOCUS7221</name>
    <name evidence="10" type="ORF">QYT958_LOCUS30976</name>
    <name evidence="2" type="ORF">TIS948_LOCUS8591</name>
    <name evidence="11" type="ORF">TOA249_LOCUS32060</name>
    <name evidence="7" type="ORF">TSG867_LOCUS9468</name>
    <name evidence="9" type="ORF">UJA718_LOCUS31119</name>
</gene>
<evidence type="ECO:0000313" key="12">
    <source>
        <dbReference type="Proteomes" id="UP000663872"/>
    </source>
</evidence>
<keyword evidence="1" id="KW-0472">Membrane</keyword>
<organism evidence="5 12">
    <name type="scientific">Rotaria socialis</name>
    <dbReference type="NCBI Taxonomy" id="392032"/>
    <lineage>
        <taxon>Eukaryota</taxon>
        <taxon>Metazoa</taxon>
        <taxon>Spiralia</taxon>
        <taxon>Gnathifera</taxon>
        <taxon>Rotifera</taxon>
        <taxon>Eurotatoria</taxon>
        <taxon>Bdelloidea</taxon>
        <taxon>Philodinida</taxon>
        <taxon>Philodinidae</taxon>
        <taxon>Rotaria</taxon>
    </lineage>
</organism>
<reference evidence="5" key="1">
    <citation type="submission" date="2021-02" db="EMBL/GenBank/DDBJ databases">
        <authorList>
            <person name="Nowell W R."/>
        </authorList>
    </citation>
    <scope>NUCLEOTIDE SEQUENCE</scope>
</reference>
<dbReference type="Proteomes" id="UP000663833">
    <property type="component" value="Unassembled WGS sequence"/>
</dbReference>
<evidence type="ECO:0000313" key="5">
    <source>
        <dbReference type="EMBL" id="CAF3445062.1"/>
    </source>
</evidence>
<dbReference type="EMBL" id="CAJNXB010001113">
    <property type="protein sequence ID" value="CAF3131749.1"/>
    <property type="molecule type" value="Genomic_DNA"/>
</dbReference>
<feature type="transmembrane region" description="Helical" evidence="1">
    <location>
        <begin position="12"/>
        <end position="34"/>
    </location>
</feature>
<dbReference type="EMBL" id="CAJOBO010001821">
    <property type="protein sequence ID" value="CAF4411747.1"/>
    <property type="molecule type" value="Genomic_DNA"/>
</dbReference>
<proteinExistence type="predicted"/>
<name>A0A818E750_9BILA</name>
<feature type="transmembrane region" description="Helical" evidence="1">
    <location>
        <begin position="143"/>
        <end position="163"/>
    </location>
</feature>
<dbReference type="OrthoDB" id="9982899at2759"/>
<sequence length="192" mass="20932">MTFKSLDRRLAPLAAVFAFLGVALGVFALTLNYWTYKDSDNELPNDTNTNDTQSNSYGWKGLFKECESDGACVDNFLARIFIVCLLGIVSLLVGGIFSVVDIPKITNRRLITPLLIFVGCVLMTVGLADYGSIDLLNYHCSRAMMGAIIFACAALSISGFVAGQYSALEQRVLINNETHDVQKYPITNGNGL</sequence>
<dbReference type="Proteomes" id="UP000663862">
    <property type="component" value="Unassembled WGS sequence"/>
</dbReference>
<evidence type="ECO:0000313" key="4">
    <source>
        <dbReference type="EMBL" id="CAF3330532.1"/>
    </source>
</evidence>
<keyword evidence="13" id="KW-1185">Reference proteome</keyword>
<evidence type="ECO:0000313" key="6">
    <source>
        <dbReference type="EMBL" id="CAF3477294.1"/>
    </source>
</evidence>
<comment type="caution">
    <text evidence="5">The sequence shown here is derived from an EMBL/GenBank/DDBJ whole genome shotgun (WGS) entry which is preliminary data.</text>
</comment>
<feature type="transmembrane region" description="Helical" evidence="1">
    <location>
        <begin position="76"/>
        <end position="98"/>
    </location>
</feature>
<dbReference type="EMBL" id="CAJOBP010020593">
    <property type="protein sequence ID" value="CAF4596921.1"/>
    <property type="molecule type" value="Genomic_DNA"/>
</dbReference>
<dbReference type="Proteomes" id="UP000663838">
    <property type="component" value="Unassembled WGS sequence"/>
</dbReference>
<evidence type="ECO:0000313" key="11">
    <source>
        <dbReference type="EMBL" id="CAF4920398.1"/>
    </source>
</evidence>
<evidence type="ECO:0000313" key="9">
    <source>
        <dbReference type="EMBL" id="CAF4596921.1"/>
    </source>
</evidence>
<dbReference type="EMBL" id="CAJNYU010000118">
    <property type="protein sequence ID" value="CAF3330532.1"/>
    <property type="molecule type" value="Genomic_DNA"/>
</dbReference>
<dbReference type="EMBL" id="CAJNYV010002432">
    <property type="protein sequence ID" value="CAF3477294.1"/>
    <property type="molecule type" value="Genomic_DNA"/>
</dbReference>
<dbReference type="EMBL" id="CAJOBR010012695">
    <property type="protein sequence ID" value="CAF4906375.1"/>
    <property type="molecule type" value="Genomic_DNA"/>
</dbReference>
<evidence type="ECO:0000313" key="7">
    <source>
        <dbReference type="EMBL" id="CAF4349889.1"/>
    </source>
</evidence>
<evidence type="ECO:0000313" key="13">
    <source>
        <dbReference type="Proteomes" id="UP000663873"/>
    </source>
</evidence>
<feature type="transmembrane region" description="Helical" evidence="1">
    <location>
        <begin position="110"/>
        <end position="131"/>
    </location>
</feature>